<evidence type="ECO:0000259" key="13">
    <source>
        <dbReference type="PROSITE" id="PS50262"/>
    </source>
</evidence>
<keyword evidence="4 12" id="KW-0812">Transmembrane</keyword>
<dbReference type="InterPro" id="IPR000276">
    <property type="entry name" value="GPCR_Rhodpsn"/>
</dbReference>
<keyword evidence="5 12" id="KW-1133">Transmembrane helix</keyword>
<comment type="similarity">
    <text evidence="2">Belongs to the G-protein coupled receptor 1 family.</text>
</comment>
<evidence type="ECO:0000256" key="4">
    <source>
        <dbReference type="ARBA" id="ARBA00022692"/>
    </source>
</evidence>
<evidence type="ECO:0000313" key="15">
    <source>
        <dbReference type="Proteomes" id="UP001054945"/>
    </source>
</evidence>
<evidence type="ECO:0000256" key="3">
    <source>
        <dbReference type="ARBA" id="ARBA00022475"/>
    </source>
</evidence>
<evidence type="ECO:0000256" key="2">
    <source>
        <dbReference type="ARBA" id="ARBA00010663"/>
    </source>
</evidence>
<keyword evidence="7 12" id="KW-0472">Membrane</keyword>
<evidence type="ECO:0000313" key="14">
    <source>
        <dbReference type="EMBL" id="GIY87923.1"/>
    </source>
</evidence>
<dbReference type="AlphaFoldDB" id="A0AAV4X038"/>
<dbReference type="Gene3D" id="1.20.1070.10">
    <property type="entry name" value="Rhodopsin 7-helix transmembrane proteins"/>
    <property type="match status" value="1"/>
</dbReference>
<dbReference type="GO" id="GO:0004930">
    <property type="term" value="F:G protein-coupled receptor activity"/>
    <property type="evidence" value="ECO:0007669"/>
    <property type="project" value="UniProtKB-KW"/>
</dbReference>
<feature type="transmembrane region" description="Helical" evidence="12">
    <location>
        <begin position="204"/>
        <end position="221"/>
    </location>
</feature>
<dbReference type="GO" id="GO:0045202">
    <property type="term" value="C:synapse"/>
    <property type="evidence" value="ECO:0007669"/>
    <property type="project" value="GOC"/>
</dbReference>
<dbReference type="EMBL" id="BPLR01016994">
    <property type="protein sequence ID" value="GIY87923.1"/>
    <property type="molecule type" value="Genomic_DNA"/>
</dbReference>
<evidence type="ECO:0000256" key="7">
    <source>
        <dbReference type="ARBA" id="ARBA00023136"/>
    </source>
</evidence>
<dbReference type="PRINTS" id="PR00237">
    <property type="entry name" value="GPCRRHODOPSN"/>
</dbReference>
<organism evidence="14 15">
    <name type="scientific">Caerostris extrusa</name>
    <name type="common">Bark spider</name>
    <name type="synonym">Caerostris bankana</name>
    <dbReference type="NCBI Taxonomy" id="172846"/>
    <lineage>
        <taxon>Eukaryota</taxon>
        <taxon>Metazoa</taxon>
        <taxon>Ecdysozoa</taxon>
        <taxon>Arthropoda</taxon>
        <taxon>Chelicerata</taxon>
        <taxon>Arachnida</taxon>
        <taxon>Araneae</taxon>
        <taxon>Araneomorphae</taxon>
        <taxon>Entelegynae</taxon>
        <taxon>Araneoidea</taxon>
        <taxon>Araneidae</taxon>
        <taxon>Caerostris</taxon>
    </lineage>
</organism>
<evidence type="ECO:0000256" key="6">
    <source>
        <dbReference type="ARBA" id="ARBA00023040"/>
    </source>
</evidence>
<feature type="transmembrane region" description="Helical" evidence="12">
    <location>
        <begin position="241"/>
        <end position="265"/>
    </location>
</feature>
<keyword evidence="15" id="KW-1185">Reference proteome</keyword>
<comment type="subcellular location">
    <subcellularLocation>
        <location evidence="1">Cell membrane</location>
        <topology evidence="1">Multi-pass membrane protein</topology>
    </subcellularLocation>
</comment>
<comment type="caution">
    <text evidence="14">The sequence shown here is derived from an EMBL/GenBank/DDBJ whole genome shotgun (WGS) entry which is preliminary data.</text>
</comment>
<dbReference type="Proteomes" id="UP001054945">
    <property type="component" value="Unassembled WGS sequence"/>
</dbReference>
<evidence type="ECO:0000256" key="9">
    <source>
        <dbReference type="ARBA" id="ARBA00023170"/>
    </source>
</evidence>
<keyword evidence="9 14" id="KW-0675">Receptor</keyword>
<accession>A0AAV4X038</accession>
<protein>
    <submittedName>
        <fullName evidence="14">Dopamine D2-like receptor</fullName>
    </submittedName>
</protein>
<evidence type="ECO:0000256" key="11">
    <source>
        <dbReference type="SAM" id="MobiDB-lite"/>
    </source>
</evidence>
<gene>
    <name evidence="14" type="primary">Dop2R</name>
    <name evidence="14" type="ORF">CEXT_296561</name>
</gene>
<dbReference type="PROSITE" id="PS50262">
    <property type="entry name" value="G_PROTEIN_RECEP_F1_2"/>
    <property type="match status" value="1"/>
</dbReference>
<keyword evidence="10" id="KW-0807">Transducer</keyword>
<feature type="compositionally biased region" description="Low complexity" evidence="11">
    <location>
        <begin position="127"/>
        <end position="138"/>
    </location>
</feature>
<evidence type="ECO:0000256" key="10">
    <source>
        <dbReference type="ARBA" id="ARBA00023224"/>
    </source>
</evidence>
<keyword evidence="3" id="KW-1003">Cell membrane</keyword>
<sequence length="306" mass="34936">MKARSEQTQVTVCSMADLQRGLVENVKHWKKNQQARIYKLFWRQKSAQQTLAAIARMMKMLTTKMTMRVQDSPMATMPNLDQSQKSSTAVVMKLKTISEPENGNADSGYDGPSQNETQFTVNQRMDSPLSKSPSESPKINNISGDAPKKNGIMFRASSKSTSKFDEVYVERKKKYRFNLGKKHKSSSKKREKASAKRERKATKTLAIVLGMFLMCWVPFFTCNILDAICIKLESDTWRPGVTAFLLTTWLGYINSCVNPVIYTIFNMEFRKPSKNYSRTCGHAVQEMQTKTTNSTVHVIYNIVYRL</sequence>
<keyword evidence="8" id="KW-1015">Disulfide bond</keyword>
<dbReference type="SUPFAM" id="SSF81321">
    <property type="entry name" value="Family A G protein-coupled receptor-like"/>
    <property type="match status" value="1"/>
</dbReference>
<dbReference type="GO" id="GO:0005886">
    <property type="term" value="C:plasma membrane"/>
    <property type="evidence" value="ECO:0007669"/>
    <property type="project" value="UniProtKB-SubCell"/>
</dbReference>
<dbReference type="InterPro" id="IPR017452">
    <property type="entry name" value="GPCR_Rhodpsn_7TM"/>
</dbReference>
<evidence type="ECO:0000256" key="5">
    <source>
        <dbReference type="ARBA" id="ARBA00022989"/>
    </source>
</evidence>
<evidence type="ECO:0000256" key="1">
    <source>
        <dbReference type="ARBA" id="ARBA00004651"/>
    </source>
</evidence>
<evidence type="ECO:0000256" key="8">
    <source>
        <dbReference type="ARBA" id="ARBA00023157"/>
    </source>
</evidence>
<feature type="domain" description="G-protein coupled receptors family 1 profile" evidence="13">
    <location>
        <begin position="181"/>
        <end position="262"/>
    </location>
</feature>
<feature type="region of interest" description="Disordered" evidence="11">
    <location>
        <begin position="124"/>
        <end position="151"/>
    </location>
</feature>
<keyword evidence="6" id="KW-0297">G-protein coupled receptor</keyword>
<dbReference type="Pfam" id="PF00001">
    <property type="entry name" value="7tm_1"/>
    <property type="match status" value="1"/>
</dbReference>
<dbReference type="GO" id="GO:0001591">
    <property type="term" value="F:dopamine neurotransmitter receptor activity, coupled via Gi/Go"/>
    <property type="evidence" value="ECO:0007669"/>
    <property type="project" value="TreeGrafter"/>
</dbReference>
<evidence type="ECO:0000256" key="12">
    <source>
        <dbReference type="SAM" id="Phobius"/>
    </source>
</evidence>
<name>A0AAV4X038_CAEEX</name>
<dbReference type="PANTHER" id="PTHR24248">
    <property type="entry name" value="ADRENERGIC RECEPTOR-RELATED G-PROTEIN COUPLED RECEPTOR"/>
    <property type="match status" value="1"/>
</dbReference>
<dbReference type="PANTHER" id="PTHR24248:SF125">
    <property type="entry name" value="DOPAMINE D2-LIKE RECEPTOR"/>
    <property type="match status" value="1"/>
</dbReference>
<reference evidence="14 15" key="1">
    <citation type="submission" date="2021-06" db="EMBL/GenBank/DDBJ databases">
        <title>Caerostris extrusa draft genome.</title>
        <authorList>
            <person name="Kono N."/>
            <person name="Arakawa K."/>
        </authorList>
    </citation>
    <scope>NUCLEOTIDE SEQUENCE [LARGE SCALE GENOMIC DNA]</scope>
</reference>
<proteinExistence type="inferred from homology"/>